<organism evidence="6 7">
    <name type="scientific">Agrocybe pediades</name>
    <dbReference type="NCBI Taxonomy" id="84607"/>
    <lineage>
        <taxon>Eukaryota</taxon>
        <taxon>Fungi</taxon>
        <taxon>Dikarya</taxon>
        <taxon>Basidiomycota</taxon>
        <taxon>Agaricomycotina</taxon>
        <taxon>Agaricomycetes</taxon>
        <taxon>Agaricomycetidae</taxon>
        <taxon>Agaricales</taxon>
        <taxon>Agaricineae</taxon>
        <taxon>Strophariaceae</taxon>
        <taxon>Agrocybe</taxon>
    </lineage>
</organism>
<feature type="compositionally biased region" description="Polar residues" evidence="5">
    <location>
        <begin position="168"/>
        <end position="177"/>
    </location>
</feature>
<feature type="compositionally biased region" description="Polar residues" evidence="5">
    <location>
        <begin position="184"/>
        <end position="209"/>
    </location>
</feature>
<evidence type="ECO:0000256" key="3">
    <source>
        <dbReference type="ARBA" id="ARBA00022833"/>
    </source>
</evidence>
<protein>
    <recommendedName>
        <fullName evidence="8">Rpr2-domain-containing protein</fullName>
    </recommendedName>
</protein>
<accession>A0A8H4VVG1</accession>
<evidence type="ECO:0000256" key="5">
    <source>
        <dbReference type="SAM" id="MobiDB-lite"/>
    </source>
</evidence>
<feature type="region of interest" description="Disordered" evidence="5">
    <location>
        <begin position="165"/>
        <end position="223"/>
    </location>
</feature>
<dbReference type="PANTHER" id="PTHR14742">
    <property type="entry name" value="RIBONUCLEASE P SUBUNIT P21"/>
    <property type="match status" value="1"/>
</dbReference>
<evidence type="ECO:0000256" key="1">
    <source>
        <dbReference type="ARBA" id="ARBA00022694"/>
    </source>
</evidence>
<sequence>MGKKQKEEIPNVNATTNRDIVQRLNFLYQASVYLQSIAPSEPSTDKPSKGKERDNTTDAMDCDKEENKRELVASQSEPCKKARRKVHKKRTDDLARTYVQCMRVVGQKTTVKIDPSIKRTICSGCHTTLIPGASALVRVKKSSSHGHLIVQTCLYCRTSRRIPAPPNNFETESSEQSEPVIPTDKTTNLDDTSSAIGNMASSSEPQTTGPSKKKRRPYPRKLPLFARTDAGHVVFRGNERLLQE</sequence>
<keyword evidence="2" id="KW-0479">Metal-binding</keyword>
<dbReference type="AlphaFoldDB" id="A0A8H4VVG1"/>
<reference evidence="6 7" key="1">
    <citation type="submission" date="2019-12" db="EMBL/GenBank/DDBJ databases">
        <authorList>
            <person name="Floudas D."/>
            <person name="Bentzer J."/>
            <person name="Ahren D."/>
            <person name="Johansson T."/>
            <person name="Persson P."/>
            <person name="Tunlid A."/>
        </authorList>
    </citation>
    <scope>NUCLEOTIDE SEQUENCE [LARGE SCALE GENOMIC DNA]</scope>
    <source>
        <strain evidence="6 7">CBS 102.39</strain>
    </source>
</reference>
<evidence type="ECO:0000313" key="6">
    <source>
        <dbReference type="EMBL" id="KAF4621434.1"/>
    </source>
</evidence>
<dbReference type="Proteomes" id="UP000521872">
    <property type="component" value="Unassembled WGS sequence"/>
</dbReference>
<dbReference type="GO" id="GO:0046872">
    <property type="term" value="F:metal ion binding"/>
    <property type="evidence" value="ECO:0007669"/>
    <property type="project" value="UniProtKB-KW"/>
</dbReference>
<dbReference type="Gene3D" id="6.20.50.20">
    <property type="match status" value="1"/>
</dbReference>
<dbReference type="EMBL" id="JAACJL010000015">
    <property type="protein sequence ID" value="KAF4621434.1"/>
    <property type="molecule type" value="Genomic_DNA"/>
</dbReference>
<feature type="compositionally biased region" description="Basic and acidic residues" evidence="5">
    <location>
        <begin position="43"/>
        <end position="67"/>
    </location>
</feature>
<keyword evidence="3" id="KW-0862">Zinc</keyword>
<keyword evidence="1" id="KW-0819">tRNA processing</keyword>
<evidence type="ECO:0000256" key="2">
    <source>
        <dbReference type="ARBA" id="ARBA00022723"/>
    </source>
</evidence>
<keyword evidence="7" id="KW-1185">Reference proteome</keyword>
<evidence type="ECO:0000256" key="4">
    <source>
        <dbReference type="ARBA" id="ARBA00038402"/>
    </source>
</evidence>
<proteinExistence type="inferred from homology"/>
<comment type="caution">
    <text evidence="6">The sequence shown here is derived from an EMBL/GenBank/DDBJ whole genome shotgun (WGS) entry which is preliminary data.</text>
</comment>
<dbReference type="InterPro" id="IPR007175">
    <property type="entry name" value="Rpr2/Snm1/Rpp21"/>
</dbReference>
<feature type="region of interest" description="Disordered" evidence="5">
    <location>
        <begin position="37"/>
        <end position="67"/>
    </location>
</feature>
<dbReference type="PANTHER" id="PTHR14742:SF0">
    <property type="entry name" value="RIBONUCLEASE P PROTEIN SUBUNIT P21"/>
    <property type="match status" value="1"/>
</dbReference>
<dbReference type="GO" id="GO:0005655">
    <property type="term" value="C:nucleolar ribonuclease P complex"/>
    <property type="evidence" value="ECO:0007669"/>
    <property type="project" value="TreeGrafter"/>
</dbReference>
<gene>
    <name evidence="6" type="ORF">D9613_000195</name>
</gene>
<dbReference type="GO" id="GO:0008033">
    <property type="term" value="P:tRNA processing"/>
    <property type="evidence" value="ECO:0007669"/>
    <property type="project" value="UniProtKB-KW"/>
</dbReference>
<name>A0A8H4VVG1_9AGAR</name>
<evidence type="ECO:0008006" key="8">
    <source>
        <dbReference type="Google" id="ProtNLM"/>
    </source>
</evidence>
<evidence type="ECO:0000313" key="7">
    <source>
        <dbReference type="Proteomes" id="UP000521872"/>
    </source>
</evidence>
<dbReference type="Pfam" id="PF04032">
    <property type="entry name" value="Rpr2"/>
    <property type="match status" value="1"/>
</dbReference>
<comment type="similarity">
    <text evidence="4">Belongs to the eukaryotic/archaeal RNase P protein component 4 family.</text>
</comment>